<sequence length="314" mass="32963">MKHPPVDGTVGAAVEIHDLVVRYGDVTAVDGLTLTVGTGTVTSVLGPNGAGKTSTVETCEGFRRATSGSVRVLGLDPVRDAAALRPRVGVMLQAGGAWSGVRAHEMLRHVASLHAHPLDVDALVERLGLGSCGRTAYRRLSGGQQQRLGLAMAVVGRPELVFLDEPTAGLDPQARRATWDLLDELRASGVTVVLTTHFMDEAETLSDVVHIVDAGRVIASGSPADLVRSGAENTVRFAARPGLDLDALMTALPADTKVRETAAGQYVVVGTVDPGLLATLTAWFAGQGVLAESVLVEKQTLEDRFLDLTGRALR</sequence>
<evidence type="ECO:0000256" key="8">
    <source>
        <dbReference type="ARBA" id="ARBA00023251"/>
    </source>
</evidence>
<evidence type="ECO:0000256" key="3">
    <source>
        <dbReference type="ARBA" id="ARBA00022475"/>
    </source>
</evidence>
<dbReference type="PROSITE" id="PS50893">
    <property type="entry name" value="ABC_TRANSPORTER_2"/>
    <property type="match status" value="1"/>
</dbReference>
<evidence type="ECO:0000256" key="4">
    <source>
        <dbReference type="ARBA" id="ARBA00022741"/>
    </source>
</evidence>
<evidence type="ECO:0000256" key="1">
    <source>
        <dbReference type="ARBA" id="ARBA00004202"/>
    </source>
</evidence>
<dbReference type="GO" id="GO:0046677">
    <property type="term" value="P:response to antibiotic"/>
    <property type="evidence" value="ECO:0007669"/>
    <property type="project" value="UniProtKB-KW"/>
</dbReference>
<keyword evidence="11" id="KW-1185">Reference proteome</keyword>
<evidence type="ECO:0000256" key="6">
    <source>
        <dbReference type="ARBA" id="ARBA00022967"/>
    </source>
</evidence>
<dbReference type="InterPro" id="IPR027417">
    <property type="entry name" value="P-loop_NTPase"/>
</dbReference>
<dbReference type="InterPro" id="IPR017871">
    <property type="entry name" value="ABC_transporter-like_CS"/>
</dbReference>
<dbReference type="GO" id="GO:0005524">
    <property type="term" value="F:ATP binding"/>
    <property type="evidence" value="ECO:0007669"/>
    <property type="project" value="UniProtKB-KW"/>
</dbReference>
<dbReference type="AlphaFoldDB" id="A0A0U4BAH5"/>
<dbReference type="EMBL" id="CP011502">
    <property type="protein sequence ID" value="ALX04889.1"/>
    <property type="molecule type" value="Genomic_DNA"/>
</dbReference>
<gene>
    <name evidence="10" type="ORF">AERYTH_09355</name>
</gene>
<dbReference type="SMART" id="SM00382">
    <property type="entry name" value="AAA"/>
    <property type="match status" value="1"/>
</dbReference>
<dbReference type="RefSeq" id="WP_067857654.1">
    <property type="nucleotide sequence ID" value="NZ_CP011502.1"/>
</dbReference>
<dbReference type="OrthoDB" id="5193808at2"/>
<dbReference type="Proteomes" id="UP000067689">
    <property type="component" value="Chromosome"/>
</dbReference>
<keyword evidence="7" id="KW-0472">Membrane</keyword>
<evidence type="ECO:0000259" key="9">
    <source>
        <dbReference type="PROSITE" id="PS50893"/>
    </source>
</evidence>
<proteinExistence type="predicted"/>
<evidence type="ECO:0000313" key="11">
    <source>
        <dbReference type="Proteomes" id="UP000067689"/>
    </source>
</evidence>
<dbReference type="InterPro" id="IPR050763">
    <property type="entry name" value="ABC_transporter_ATP-binding"/>
</dbReference>
<dbReference type="GO" id="GO:0005886">
    <property type="term" value="C:plasma membrane"/>
    <property type="evidence" value="ECO:0007669"/>
    <property type="project" value="UniProtKB-SubCell"/>
</dbReference>
<evidence type="ECO:0000256" key="2">
    <source>
        <dbReference type="ARBA" id="ARBA00022448"/>
    </source>
</evidence>
<dbReference type="PATRIC" id="fig|2041.4.peg.1956"/>
<reference evidence="10 11" key="1">
    <citation type="journal article" date="1991" name="Int. J. Syst. Bacteriol.">
        <title>Description of the erythromycin-producing bacterium Arthrobacter sp. strain NRRL B-3381 as Aeromicrobium erythreum gen. nov., sp. nov.</title>
        <authorList>
            <person name="Miller E.S."/>
            <person name="Woese C.R."/>
            <person name="Brenner S."/>
        </authorList>
    </citation>
    <scope>NUCLEOTIDE SEQUENCE [LARGE SCALE GENOMIC DNA]</scope>
    <source>
        <strain evidence="10 11">AR18</strain>
    </source>
</reference>
<dbReference type="Pfam" id="PF00005">
    <property type="entry name" value="ABC_tran"/>
    <property type="match status" value="1"/>
</dbReference>
<dbReference type="PANTHER" id="PTHR42711:SF16">
    <property type="entry name" value="ABC TRANSPORTER ATP-BINDING PROTEIN"/>
    <property type="match status" value="1"/>
</dbReference>
<dbReference type="SUPFAM" id="SSF52540">
    <property type="entry name" value="P-loop containing nucleoside triphosphate hydrolases"/>
    <property type="match status" value="1"/>
</dbReference>
<dbReference type="GO" id="GO:0016887">
    <property type="term" value="F:ATP hydrolysis activity"/>
    <property type="evidence" value="ECO:0007669"/>
    <property type="project" value="InterPro"/>
</dbReference>
<comment type="subcellular location">
    <subcellularLocation>
        <location evidence="1">Cell membrane</location>
        <topology evidence="1">Peripheral membrane protein</topology>
    </subcellularLocation>
</comment>
<dbReference type="STRING" id="2041.AERYTH_09355"/>
<keyword evidence="6" id="KW-1278">Translocase</keyword>
<feature type="domain" description="ABC transporter" evidence="9">
    <location>
        <begin position="14"/>
        <end position="239"/>
    </location>
</feature>
<dbReference type="PROSITE" id="PS00211">
    <property type="entry name" value="ABC_TRANSPORTER_1"/>
    <property type="match status" value="1"/>
</dbReference>
<organism evidence="10 11">
    <name type="scientific">Aeromicrobium erythreum</name>
    <dbReference type="NCBI Taxonomy" id="2041"/>
    <lineage>
        <taxon>Bacteria</taxon>
        <taxon>Bacillati</taxon>
        <taxon>Actinomycetota</taxon>
        <taxon>Actinomycetes</taxon>
        <taxon>Propionibacteriales</taxon>
        <taxon>Nocardioidaceae</taxon>
        <taxon>Aeromicrobium</taxon>
    </lineage>
</organism>
<dbReference type="InterPro" id="IPR003439">
    <property type="entry name" value="ABC_transporter-like_ATP-bd"/>
</dbReference>
<evidence type="ECO:0000256" key="7">
    <source>
        <dbReference type="ARBA" id="ARBA00023136"/>
    </source>
</evidence>
<keyword evidence="3" id="KW-1003">Cell membrane</keyword>
<keyword evidence="5" id="KW-0067">ATP-binding</keyword>
<accession>A0A0U4BAH5</accession>
<dbReference type="FunFam" id="3.40.50.300:FF:000589">
    <property type="entry name" value="ABC transporter, ATP-binding subunit"/>
    <property type="match status" value="1"/>
</dbReference>
<dbReference type="CDD" id="cd03230">
    <property type="entry name" value="ABC_DR_subfamily_A"/>
    <property type="match status" value="1"/>
</dbReference>
<keyword evidence="4" id="KW-0547">Nucleotide-binding</keyword>
<dbReference type="KEGG" id="aer:AERYTH_09355"/>
<protein>
    <submittedName>
        <fullName evidence="10">ABC transporter</fullName>
    </submittedName>
</protein>
<dbReference type="Gene3D" id="3.40.50.300">
    <property type="entry name" value="P-loop containing nucleotide triphosphate hydrolases"/>
    <property type="match status" value="1"/>
</dbReference>
<evidence type="ECO:0000313" key="10">
    <source>
        <dbReference type="EMBL" id="ALX04889.1"/>
    </source>
</evidence>
<evidence type="ECO:0000256" key="5">
    <source>
        <dbReference type="ARBA" id="ARBA00022840"/>
    </source>
</evidence>
<dbReference type="InterPro" id="IPR003593">
    <property type="entry name" value="AAA+_ATPase"/>
</dbReference>
<keyword evidence="8" id="KW-0046">Antibiotic resistance</keyword>
<name>A0A0U4BAH5_9ACTN</name>
<dbReference type="PANTHER" id="PTHR42711">
    <property type="entry name" value="ABC TRANSPORTER ATP-BINDING PROTEIN"/>
    <property type="match status" value="1"/>
</dbReference>
<keyword evidence="2" id="KW-0813">Transport</keyword>